<keyword evidence="14" id="KW-1185">Reference proteome</keyword>
<dbReference type="InterPro" id="IPR005841">
    <property type="entry name" value="Alpha-D-phosphohexomutase_SF"/>
</dbReference>
<evidence type="ECO:0000256" key="9">
    <source>
        <dbReference type="RuleBase" id="RU004326"/>
    </source>
</evidence>
<comment type="cofactor">
    <cofactor evidence="2">
        <name>Mg(2+)</name>
        <dbReference type="ChEBI" id="CHEBI:18420"/>
    </cofactor>
</comment>
<accession>A0ABX5NRU7</accession>
<evidence type="ECO:0000256" key="3">
    <source>
        <dbReference type="ARBA" id="ARBA00010231"/>
    </source>
</evidence>
<dbReference type="InterPro" id="IPR016055">
    <property type="entry name" value="A-D-PHexomutase_a/b/a-I/II/III"/>
</dbReference>
<dbReference type="PRINTS" id="PR00509">
    <property type="entry name" value="PGMPMM"/>
</dbReference>
<dbReference type="EC" id="5.4.2.2" evidence="4"/>
<dbReference type="RefSeq" id="WP_110791606.1">
    <property type="nucleotide sequence ID" value="NZ_QJRY01000004.1"/>
</dbReference>
<keyword evidence="8" id="KW-0413">Isomerase</keyword>
<evidence type="ECO:0000313" key="13">
    <source>
        <dbReference type="EMBL" id="PYB73049.1"/>
    </source>
</evidence>
<dbReference type="NCBIfam" id="NF005737">
    <property type="entry name" value="PRK07564.1-1"/>
    <property type="match status" value="1"/>
</dbReference>
<proteinExistence type="inferred from homology"/>
<dbReference type="CDD" id="cd03085">
    <property type="entry name" value="PGM1"/>
    <property type="match status" value="1"/>
</dbReference>
<dbReference type="Pfam" id="PF24947">
    <property type="entry name" value="PGM1_C_vert_fung"/>
    <property type="match status" value="1"/>
</dbReference>
<evidence type="ECO:0000256" key="1">
    <source>
        <dbReference type="ARBA" id="ARBA00000443"/>
    </source>
</evidence>
<evidence type="ECO:0000313" key="14">
    <source>
        <dbReference type="Proteomes" id="UP000247536"/>
    </source>
</evidence>
<dbReference type="InterPro" id="IPR016066">
    <property type="entry name" value="A-D-PHexomutase_CS"/>
</dbReference>
<evidence type="ECO:0000259" key="11">
    <source>
        <dbReference type="Pfam" id="PF02879"/>
    </source>
</evidence>
<comment type="caution">
    <text evidence="13">The sequence shown here is derived from an EMBL/GenBank/DDBJ whole genome shotgun (WGS) entry which is preliminary data.</text>
</comment>
<dbReference type="Gene3D" id="3.30.310.50">
    <property type="entry name" value="Alpha-D-phosphohexomutase, C-terminal domain"/>
    <property type="match status" value="1"/>
</dbReference>
<dbReference type="Pfam" id="PF02880">
    <property type="entry name" value="PGM_PMM_III"/>
    <property type="match status" value="1"/>
</dbReference>
<dbReference type="PANTHER" id="PTHR22573">
    <property type="entry name" value="PHOSPHOHEXOMUTASE FAMILY MEMBER"/>
    <property type="match status" value="1"/>
</dbReference>
<organism evidence="13 14">
    <name type="scientific">Rhizobium wuzhouense</name>
    <dbReference type="NCBI Taxonomy" id="1986026"/>
    <lineage>
        <taxon>Bacteria</taxon>
        <taxon>Pseudomonadati</taxon>
        <taxon>Pseudomonadota</taxon>
        <taxon>Alphaproteobacteria</taxon>
        <taxon>Hyphomicrobiales</taxon>
        <taxon>Rhizobiaceae</taxon>
        <taxon>Rhizobium/Agrobacterium group</taxon>
        <taxon>Rhizobium</taxon>
    </lineage>
</organism>
<evidence type="ECO:0000256" key="4">
    <source>
        <dbReference type="ARBA" id="ARBA00012728"/>
    </source>
</evidence>
<gene>
    <name evidence="13" type="ORF">DMY87_12005</name>
</gene>
<reference evidence="13 14" key="1">
    <citation type="submission" date="2018-06" db="EMBL/GenBank/DDBJ databases">
        <title>Rhizobium wuzhouense sp. nov., isolated from roots of Oryza officinalis.</title>
        <authorList>
            <person name="Yuan T."/>
        </authorList>
    </citation>
    <scope>NUCLEOTIDE SEQUENCE [LARGE SCALE GENOMIC DNA]</scope>
    <source>
        <strain evidence="13 14">W44</strain>
    </source>
</reference>
<dbReference type="SUPFAM" id="SSF53738">
    <property type="entry name" value="Phosphoglucomutase, first 3 domains"/>
    <property type="match status" value="3"/>
</dbReference>
<dbReference type="Proteomes" id="UP000247536">
    <property type="component" value="Unassembled WGS sequence"/>
</dbReference>
<evidence type="ECO:0000259" key="12">
    <source>
        <dbReference type="Pfam" id="PF02880"/>
    </source>
</evidence>
<dbReference type="Pfam" id="PF02878">
    <property type="entry name" value="PGM_PMM_I"/>
    <property type="match status" value="1"/>
</dbReference>
<evidence type="ECO:0000256" key="2">
    <source>
        <dbReference type="ARBA" id="ARBA00001946"/>
    </source>
</evidence>
<dbReference type="InterPro" id="IPR005845">
    <property type="entry name" value="A-D-PHexomutase_a/b/a-II"/>
</dbReference>
<keyword evidence="7 9" id="KW-0460">Magnesium</keyword>
<dbReference type="InterPro" id="IPR005844">
    <property type="entry name" value="A-D-PHexomutase_a/b/a-I"/>
</dbReference>
<dbReference type="InterPro" id="IPR045244">
    <property type="entry name" value="PGM"/>
</dbReference>
<sequence length="542" mass="58014">MISTVSTKPYADQKPGTSGLRKKVPVFQQENYAENFIQAIFDSLEGFEGQTLVIGGDGRYYNREVIQKALKMAAANGFGKVLVGKGGILSTPAASHVIRKYKAFGGIVLSASHNPGGPTEDFGIKYNIGNGGPAPEKITDAIFDRTRNIDSYKIADVADIDLDTTGSFDLAGMTVEVIDPVTDYADLMETLFDFPAIRALIAGGFRVVIDSMSAVTGPYAVEILEKRLGAPAGSVRNEVPLPDFGHHHPDPNLVHAKELYDDVMSADGPDFGAASDGDGDRNMVVGKGMFVTPSDSLAMIAANATCAPGYKNGIAGIARSMPTSAAADRVAEKLGIGMYETPTGWKFFGNLMDAGKVTVCGEESFGTGSDHVREKDGLWAVLFWLNIVAARKQSVKEIVESHWAEYGRNYYSRHDYEAVDTDSANALVAALRAKLDSLPGSKINGLTVTAADDFAYHDPIDHSVSKNQGIRILFEGGSRIVFRLSGTGTSGATLRLYVERYEPDASRHGIETQAALADLIAAAEEVADITRYTGMSEPTVIT</sequence>
<comment type="similarity">
    <text evidence="3 9">Belongs to the phosphohexose mutase family.</text>
</comment>
<dbReference type="Pfam" id="PF02879">
    <property type="entry name" value="PGM_PMM_II"/>
    <property type="match status" value="1"/>
</dbReference>
<dbReference type="EMBL" id="QJRY01000004">
    <property type="protein sequence ID" value="PYB73049.1"/>
    <property type="molecule type" value="Genomic_DNA"/>
</dbReference>
<feature type="domain" description="Alpha-D-phosphohexomutase alpha/beta/alpha" evidence="10">
    <location>
        <begin position="13"/>
        <end position="152"/>
    </location>
</feature>
<name>A0ABX5NRU7_9HYPH</name>
<evidence type="ECO:0000256" key="6">
    <source>
        <dbReference type="ARBA" id="ARBA00022723"/>
    </source>
</evidence>
<dbReference type="InterPro" id="IPR036900">
    <property type="entry name" value="A-D-PHexomutase_C_sf"/>
</dbReference>
<keyword evidence="6 9" id="KW-0479">Metal-binding</keyword>
<dbReference type="Gene3D" id="3.40.120.10">
    <property type="entry name" value="Alpha-D-Glucose-1,6-Bisphosphate, subunit A, domain 3"/>
    <property type="match status" value="3"/>
</dbReference>
<dbReference type="PANTHER" id="PTHR22573:SF2">
    <property type="entry name" value="PHOSPHOGLUCOMUTASE"/>
    <property type="match status" value="1"/>
</dbReference>
<dbReference type="PROSITE" id="PS00710">
    <property type="entry name" value="PGM_PMM"/>
    <property type="match status" value="1"/>
</dbReference>
<evidence type="ECO:0000259" key="10">
    <source>
        <dbReference type="Pfam" id="PF02878"/>
    </source>
</evidence>
<dbReference type="SUPFAM" id="SSF55957">
    <property type="entry name" value="Phosphoglucomutase, C-terminal domain"/>
    <property type="match status" value="1"/>
</dbReference>
<keyword evidence="5" id="KW-0597">Phosphoprotein</keyword>
<feature type="domain" description="Alpha-D-phosphohexomutase alpha/beta/alpha" evidence="12">
    <location>
        <begin position="294"/>
        <end position="406"/>
    </location>
</feature>
<evidence type="ECO:0000256" key="7">
    <source>
        <dbReference type="ARBA" id="ARBA00022842"/>
    </source>
</evidence>
<dbReference type="InterPro" id="IPR005846">
    <property type="entry name" value="A-D-PHexomutase_a/b/a-III"/>
</dbReference>
<evidence type="ECO:0000256" key="5">
    <source>
        <dbReference type="ARBA" id="ARBA00022553"/>
    </source>
</evidence>
<protein>
    <recommendedName>
        <fullName evidence="4">phosphoglucomutase (alpha-D-glucose-1,6-bisphosphate-dependent)</fullName>
        <ecNumber evidence="4">5.4.2.2</ecNumber>
    </recommendedName>
</protein>
<evidence type="ECO:0000256" key="8">
    <source>
        <dbReference type="ARBA" id="ARBA00023235"/>
    </source>
</evidence>
<comment type="catalytic activity">
    <reaction evidence="1">
        <text>alpha-D-glucose 1-phosphate = alpha-D-glucose 6-phosphate</text>
        <dbReference type="Rhea" id="RHEA:23536"/>
        <dbReference type="ChEBI" id="CHEBI:58225"/>
        <dbReference type="ChEBI" id="CHEBI:58601"/>
        <dbReference type="EC" id="5.4.2.2"/>
    </reaction>
</comment>
<feature type="domain" description="Alpha-D-phosphohexomutase alpha/beta/alpha" evidence="11">
    <location>
        <begin position="183"/>
        <end position="285"/>
    </location>
</feature>